<evidence type="ECO:0000313" key="2">
    <source>
        <dbReference type="EMBL" id="CAA9203474.1"/>
    </source>
</evidence>
<feature type="transmembrane region" description="Helical" evidence="1">
    <location>
        <begin position="21"/>
        <end position="47"/>
    </location>
</feature>
<gene>
    <name evidence="2" type="ORF">FLA105534_04662</name>
</gene>
<dbReference type="Proteomes" id="UP000479938">
    <property type="component" value="Unassembled WGS sequence"/>
</dbReference>
<dbReference type="EMBL" id="CADCSU010000189">
    <property type="protein sequence ID" value="CAA9203474.1"/>
    <property type="molecule type" value="Genomic_DNA"/>
</dbReference>
<feature type="transmembrane region" description="Helical" evidence="1">
    <location>
        <begin position="59"/>
        <end position="79"/>
    </location>
</feature>
<name>A0A6J4GVW0_9FLAO</name>
<dbReference type="RefSeq" id="WP_173973131.1">
    <property type="nucleotide sequence ID" value="NZ_CADCSU010000189.1"/>
</dbReference>
<dbReference type="AlphaFoldDB" id="A0A6J4GVW0"/>
<feature type="transmembrane region" description="Helical" evidence="1">
    <location>
        <begin position="228"/>
        <end position="250"/>
    </location>
</feature>
<sequence length="278" mass="31879">MLSQYKNSLPPFRTVRSVSNTFWDFTTGVFVLALALAGACLIAYLIVELYTEPLLSGKEILGIIVLVLSIAGAIGFFIYKVVYERGKRYTTTIIDEKGVHYFNRFNNTIVNELLWSQFTERPLGKQKGPYIAKFDIDCLSYNSRGGRSEGGSITKLFWRIKVNEKEIIHSEYFTSSHLFGGIYTNRADLIRAFLLGLAHYRPELTINPWIFIANSINIKDYTFYPKSILINVLMVLFFVLLMLFIAFLLYESSTPLEQENVLKMIHDVFVKLKSLIGF</sequence>
<evidence type="ECO:0000313" key="3">
    <source>
        <dbReference type="Proteomes" id="UP000479938"/>
    </source>
</evidence>
<proteinExistence type="predicted"/>
<evidence type="ECO:0000256" key="1">
    <source>
        <dbReference type="SAM" id="Phobius"/>
    </source>
</evidence>
<organism evidence="2 3">
    <name type="scientific">Flavobacterium bizetiae</name>
    <dbReference type="NCBI Taxonomy" id="2704140"/>
    <lineage>
        <taxon>Bacteria</taxon>
        <taxon>Pseudomonadati</taxon>
        <taxon>Bacteroidota</taxon>
        <taxon>Flavobacteriia</taxon>
        <taxon>Flavobacteriales</taxon>
        <taxon>Flavobacteriaceae</taxon>
        <taxon>Flavobacterium</taxon>
    </lineage>
</organism>
<protein>
    <submittedName>
        <fullName evidence="2">Uncharacterized protein</fullName>
    </submittedName>
</protein>
<keyword evidence="3" id="KW-1185">Reference proteome</keyword>
<accession>A0A6J4GVW0</accession>
<keyword evidence="1" id="KW-0472">Membrane</keyword>
<keyword evidence="1" id="KW-0812">Transmembrane</keyword>
<reference evidence="2 3" key="1">
    <citation type="submission" date="2020-02" db="EMBL/GenBank/DDBJ databases">
        <authorList>
            <person name="Criscuolo A."/>
        </authorList>
    </citation>
    <scope>NUCLEOTIDE SEQUENCE [LARGE SCALE GENOMIC DNA]</scope>
    <source>
        <strain evidence="2">CIP105534</strain>
    </source>
</reference>
<keyword evidence="1" id="KW-1133">Transmembrane helix</keyword>